<dbReference type="EMBL" id="UYYF01004415">
    <property type="protein sequence ID" value="VDN03789.1"/>
    <property type="molecule type" value="Genomic_DNA"/>
</dbReference>
<protein>
    <submittedName>
        <fullName evidence="4">Bromo domain-containing protein</fullName>
    </submittedName>
</protein>
<feature type="region of interest" description="Disordered" evidence="1">
    <location>
        <begin position="366"/>
        <end position="440"/>
    </location>
</feature>
<evidence type="ECO:0000313" key="2">
    <source>
        <dbReference type="EMBL" id="VDN03789.1"/>
    </source>
</evidence>
<evidence type="ECO:0000256" key="1">
    <source>
        <dbReference type="SAM" id="MobiDB-lite"/>
    </source>
</evidence>
<reference evidence="4" key="1">
    <citation type="submission" date="2017-02" db="UniProtKB">
        <authorList>
            <consortium name="WormBaseParasite"/>
        </authorList>
    </citation>
    <scope>IDENTIFICATION</scope>
</reference>
<feature type="compositionally biased region" description="Basic and acidic residues" evidence="1">
    <location>
        <begin position="118"/>
        <end position="130"/>
    </location>
</feature>
<feature type="compositionally biased region" description="Low complexity" evidence="1">
    <location>
        <begin position="56"/>
        <end position="69"/>
    </location>
</feature>
<feature type="region of interest" description="Disordered" evidence="1">
    <location>
        <begin position="1"/>
        <end position="27"/>
    </location>
</feature>
<feature type="compositionally biased region" description="Basic and acidic residues" evidence="1">
    <location>
        <begin position="80"/>
        <end position="93"/>
    </location>
</feature>
<dbReference type="OrthoDB" id="5838307at2759"/>
<feature type="compositionally biased region" description="Polar residues" evidence="1">
    <location>
        <begin position="366"/>
        <end position="375"/>
    </location>
</feature>
<feature type="compositionally biased region" description="Basic and acidic residues" evidence="1">
    <location>
        <begin position="189"/>
        <end position="201"/>
    </location>
</feature>
<feature type="compositionally biased region" description="Basic and acidic residues" evidence="1">
    <location>
        <begin position="306"/>
        <end position="330"/>
    </location>
</feature>
<feature type="region of interest" description="Disordered" evidence="1">
    <location>
        <begin position="257"/>
        <end position="345"/>
    </location>
</feature>
<reference evidence="2 3" key="2">
    <citation type="submission" date="2018-11" db="EMBL/GenBank/DDBJ databases">
        <authorList>
            <consortium name="Pathogen Informatics"/>
        </authorList>
    </citation>
    <scope>NUCLEOTIDE SEQUENCE [LARGE SCALE GENOMIC DNA]</scope>
</reference>
<accession>A0A0N5D0V3</accession>
<dbReference type="Proteomes" id="UP000276776">
    <property type="component" value="Unassembled WGS sequence"/>
</dbReference>
<feature type="compositionally biased region" description="Low complexity" evidence="1">
    <location>
        <begin position="205"/>
        <end position="214"/>
    </location>
</feature>
<feature type="compositionally biased region" description="Basic and acidic residues" evidence="1">
    <location>
        <begin position="17"/>
        <end position="27"/>
    </location>
</feature>
<keyword evidence="3" id="KW-1185">Reference proteome</keyword>
<feature type="region of interest" description="Disordered" evidence="1">
    <location>
        <begin position="184"/>
        <end position="214"/>
    </location>
</feature>
<name>A0A0N5D0V3_THECL</name>
<gene>
    <name evidence="2" type="ORF">TCLT_LOCUS6437</name>
</gene>
<feature type="region of interest" description="Disordered" evidence="1">
    <location>
        <begin position="44"/>
        <end position="146"/>
    </location>
</feature>
<dbReference type="OMA" id="RCRPRKI"/>
<evidence type="ECO:0000313" key="3">
    <source>
        <dbReference type="Proteomes" id="UP000276776"/>
    </source>
</evidence>
<dbReference type="AlphaFoldDB" id="A0A0N5D0V3"/>
<sequence length="440" mass="49336">MLSAVEPALSPKLPCDSVDKLSTDRSERCRPRKILDYAVLAKGKGYRNSPGESFANNHNEMNFSSSSNSESKKTRLGKYQSDEHISTSTDTRRCRTGRQTVISKKGSRSQRSSFPPSAKKEKNMSNETKLRKSFCGSKGNVSKKDVKDAKNIKQAFHISRKVLEAHNQQISEFQIPSNWIRDSKNRKKVTPDDEMKFKTADEVQTSSTSTSKNTSVEDLAMERLVRAFKTAKLLYPEKFSKYFPDFKHCFEDENKEESSSRSYVTAKEKQSKSVKCEDDSETTSRKSTVSRKEDSSKKTQSKSCKTSREAKKGDLDRSSMEEKSLKDGAKQKMSVSTAGISGLRKRCKATTDLSSNRSTLVKCQESGNANSINRNSDIKGANEVSVPKRRRISKNSSLDANGHETVIQNKSEDGTTESSSDESSNLRLSKRQRAQSGFYK</sequence>
<proteinExistence type="predicted"/>
<dbReference type="WBParaSite" id="TCLT_0000644801-mRNA-1">
    <property type="protein sequence ID" value="TCLT_0000644801-mRNA-1"/>
    <property type="gene ID" value="TCLT_0000644801"/>
</dbReference>
<evidence type="ECO:0000313" key="4">
    <source>
        <dbReference type="WBParaSite" id="TCLT_0000644801-mRNA-1"/>
    </source>
</evidence>
<organism evidence="4">
    <name type="scientific">Thelazia callipaeda</name>
    <name type="common">Oriental eyeworm</name>
    <name type="synonym">Parasitic nematode</name>
    <dbReference type="NCBI Taxonomy" id="103827"/>
    <lineage>
        <taxon>Eukaryota</taxon>
        <taxon>Metazoa</taxon>
        <taxon>Ecdysozoa</taxon>
        <taxon>Nematoda</taxon>
        <taxon>Chromadorea</taxon>
        <taxon>Rhabditida</taxon>
        <taxon>Spirurina</taxon>
        <taxon>Spiruromorpha</taxon>
        <taxon>Thelazioidea</taxon>
        <taxon>Thelaziidae</taxon>
        <taxon>Thelazia</taxon>
    </lineage>
</organism>
<feature type="compositionally biased region" description="Basic and acidic residues" evidence="1">
    <location>
        <begin position="266"/>
        <end position="277"/>
    </location>
</feature>